<comment type="subcellular location">
    <subcellularLocation>
        <location evidence="1">Cell membrane</location>
        <topology evidence="1">Multi-pass membrane protein</topology>
    </subcellularLocation>
</comment>
<evidence type="ECO:0000313" key="8">
    <source>
        <dbReference type="Proteomes" id="UP000198426"/>
    </source>
</evidence>
<protein>
    <submittedName>
        <fullName evidence="7">Lipopolysaccharide export system permease protein</fullName>
    </submittedName>
</protein>
<feature type="transmembrane region" description="Helical" evidence="6">
    <location>
        <begin position="7"/>
        <end position="29"/>
    </location>
</feature>
<evidence type="ECO:0000313" key="7">
    <source>
        <dbReference type="EMBL" id="SNS44312.1"/>
    </source>
</evidence>
<evidence type="ECO:0000256" key="4">
    <source>
        <dbReference type="ARBA" id="ARBA00022989"/>
    </source>
</evidence>
<dbReference type="InterPro" id="IPR030922">
    <property type="entry name" value="LptF"/>
</dbReference>
<keyword evidence="3 6" id="KW-0812">Transmembrane</keyword>
<proteinExistence type="predicted"/>
<keyword evidence="5 6" id="KW-0472">Membrane</keyword>
<sequence length="376" mass="42073">MARFDRYFLFQLMVLFGFFSLVLVSVYWINRAVILFDQLLADGQSAGVFLTLTLYTLPNVIRMVLPISAFVAAVYVTNRLTTESELVVAQATGMSPWRMARPVALFGLVVALLMAVLVHVLVPASRTHLAERTDEIEANVASRMLTEGQFLNPARGITFYIREITREGELLDVFLSDSRSETTRTDYLAARAYLVQDERGPKLVMVDGSAQTYDLTDRRLLVTTFDSFTYDVGTLMQSAGRNRRDVREYDTLTLFNPDEAALEATGKERSNFLYEGHLRIAQPFNPLIAALIGFSALMLGSFSRFGVWRQIGLAVVLIILLQATENVTADMARREAALWPLVYLPTALGSAMILVLLWAAKRPALFKRVARPEVPA</sequence>
<dbReference type="Proteomes" id="UP000198426">
    <property type="component" value="Unassembled WGS sequence"/>
</dbReference>
<keyword evidence="8" id="KW-1185">Reference proteome</keyword>
<reference evidence="7 8" key="1">
    <citation type="submission" date="2017-06" db="EMBL/GenBank/DDBJ databases">
        <authorList>
            <person name="Kim H.J."/>
            <person name="Triplett B.A."/>
        </authorList>
    </citation>
    <scope>NUCLEOTIDE SEQUENCE [LARGE SCALE GENOMIC DNA]</scope>
    <source>
        <strain evidence="7 8">DSM 29339</strain>
    </source>
</reference>
<feature type="transmembrane region" description="Helical" evidence="6">
    <location>
        <begin position="307"/>
        <end position="324"/>
    </location>
</feature>
<evidence type="ECO:0000256" key="2">
    <source>
        <dbReference type="ARBA" id="ARBA00022475"/>
    </source>
</evidence>
<evidence type="ECO:0000256" key="5">
    <source>
        <dbReference type="ARBA" id="ARBA00023136"/>
    </source>
</evidence>
<dbReference type="GO" id="GO:0015920">
    <property type="term" value="P:lipopolysaccharide transport"/>
    <property type="evidence" value="ECO:0007669"/>
    <property type="project" value="TreeGrafter"/>
</dbReference>
<dbReference type="InterPro" id="IPR005495">
    <property type="entry name" value="LptG/LptF_permease"/>
</dbReference>
<dbReference type="NCBIfam" id="TIGR04407">
    <property type="entry name" value="LptF_YjgP"/>
    <property type="match status" value="1"/>
</dbReference>
<dbReference type="EMBL" id="FZOY01000002">
    <property type="protein sequence ID" value="SNS44312.1"/>
    <property type="molecule type" value="Genomic_DNA"/>
</dbReference>
<feature type="transmembrane region" description="Helical" evidence="6">
    <location>
        <begin position="49"/>
        <end position="76"/>
    </location>
</feature>
<keyword evidence="4 6" id="KW-1133">Transmembrane helix</keyword>
<evidence type="ECO:0000256" key="3">
    <source>
        <dbReference type="ARBA" id="ARBA00022692"/>
    </source>
</evidence>
<gene>
    <name evidence="7" type="ORF">SAMN05421757_102167</name>
</gene>
<feature type="transmembrane region" description="Helical" evidence="6">
    <location>
        <begin position="336"/>
        <end position="359"/>
    </location>
</feature>
<evidence type="ECO:0000256" key="1">
    <source>
        <dbReference type="ARBA" id="ARBA00004651"/>
    </source>
</evidence>
<dbReference type="Pfam" id="PF03739">
    <property type="entry name" value="LptF_LptG"/>
    <property type="match status" value="1"/>
</dbReference>
<dbReference type="PANTHER" id="PTHR33529:SF6">
    <property type="entry name" value="YJGP_YJGQ FAMILY PERMEASE"/>
    <property type="match status" value="1"/>
</dbReference>
<dbReference type="PANTHER" id="PTHR33529">
    <property type="entry name" value="SLR0882 PROTEIN-RELATED"/>
    <property type="match status" value="1"/>
</dbReference>
<name>A0A239EK82_9RHOB</name>
<feature type="transmembrane region" description="Helical" evidence="6">
    <location>
        <begin position="280"/>
        <end position="300"/>
    </location>
</feature>
<dbReference type="OrthoDB" id="8477889at2"/>
<evidence type="ECO:0000256" key="6">
    <source>
        <dbReference type="SAM" id="Phobius"/>
    </source>
</evidence>
<dbReference type="AlphaFoldDB" id="A0A239EK82"/>
<accession>A0A239EK82</accession>
<organism evidence="7 8">
    <name type="scientific">Tropicimonas sediminicola</name>
    <dbReference type="NCBI Taxonomy" id="1031541"/>
    <lineage>
        <taxon>Bacteria</taxon>
        <taxon>Pseudomonadati</taxon>
        <taxon>Pseudomonadota</taxon>
        <taxon>Alphaproteobacteria</taxon>
        <taxon>Rhodobacterales</taxon>
        <taxon>Roseobacteraceae</taxon>
        <taxon>Tropicimonas</taxon>
    </lineage>
</organism>
<dbReference type="RefSeq" id="WP_089231903.1">
    <property type="nucleotide sequence ID" value="NZ_FZOY01000002.1"/>
</dbReference>
<dbReference type="GO" id="GO:0055085">
    <property type="term" value="P:transmembrane transport"/>
    <property type="evidence" value="ECO:0007669"/>
    <property type="project" value="InterPro"/>
</dbReference>
<feature type="transmembrane region" description="Helical" evidence="6">
    <location>
        <begin position="103"/>
        <end position="122"/>
    </location>
</feature>
<dbReference type="GO" id="GO:0043190">
    <property type="term" value="C:ATP-binding cassette (ABC) transporter complex"/>
    <property type="evidence" value="ECO:0007669"/>
    <property type="project" value="InterPro"/>
</dbReference>
<keyword evidence="2" id="KW-1003">Cell membrane</keyword>